<name>A0A6J3M212_9PEZI</name>
<feature type="transmembrane region" description="Helical" evidence="7">
    <location>
        <begin position="29"/>
        <end position="51"/>
    </location>
</feature>
<keyword evidence="2 7" id="KW-0812">Transmembrane</keyword>
<dbReference type="GO" id="GO:0016020">
    <property type="term" value="C:membrane"/>
    <property type="evidence" value="ECO:0007669"/>
    <property type="project" value="UniProtKB-SubCell"/>
</dbReference>
<feature type="transmembrane region" description="Helical" evidence="7">
    <location>
        <begin position="230"/>
        <end position="250"/>
    </location>
</feature>
<evidence type="ECO:0000256" key="5">
    <source>
        <dbReference type="ARBA" id="ARBA00038359"/>
    </source>
</evidence>
<comment type="subcellular location">
    <subcellularLocation>
        <location evidence="1">Membrane</location>
        <topology evidence="1">Multi-pass membrane protein</topology>
    </subcellularLocation>
</comment>
<keyword evidence="9" id="KW-1185">Reference proteome</keyword>
<dbReference type="InterPro" id="IPR052337">
    <property type="entry name" value="SAT4-like"/>
</dbReference>
<evidence type="ECO:0000256" key="7">
    <source>
        <dbReference type="SAM" id="Phobius"/>
    </source>
</evidence>
<proteinExistence type="inferred from homology"/>
<evidence type="ECO:0000259" key="8">
    <source>
        <dbReference type="Pfam" id="PF20684"/>
    </source>
</evidence>
<dbReference type="PANTHER" id="PTHR33048:SF129">
    <property type="entry name" value="INTEGRAL MEMBRANE PROTEIN-RELATED"/>
    <property type="match status" value="1"/>
</dbReference>
<evidence type="ECO:0000256" key="6">
    <source>
        <dbReference type="SAM" id="MobiDB-lite"/>
    </source>
</evidence>
<accession>A0A6J3M212</accession>
<dbReference type="Pfam" id="PF20684">
    <property type="entry name" value="Fung_rhodopsin"/>
    <property type="match status" value="1"/>
</dbReference>
<dbReference type="RefSeq" id="XP_033458979.1">
    <property type="nucleotide sequence ID" value="XM_033603185.1"/>
</dbReference>
<feature type="transmembrane region" description="Helical" evidence="7">
    <location>
        <begin position="270"/>
        <end position="293"/>
    </location>
</feature>
<evidence type="ECO:0000256" key="4">
    <source>
        <dbReference type="ARBA" id="ARBA00023136"/>
    </source>
</evidence>
<dbReference type="Proteomes" id="UP000504637">
    <property type="component" value="Unplaced"/>
</dbReference>
<comment type="similarity">
    <text evidence="5">Belongs to the SAT4 family.</text>
</comment>
<evidence type="ECO:0000313" key="10">
    <source>
        <dbReference type="RefSeq" id="XP_033458979.1"/>
    </source>
</evidence>
<keyword evidence="4 7" id="KW-0472">Membrane</keyword>
<evidence type="ECO:0000256" key="2">
    <source>
        <dbReference type="ARBA" id="ARBA00022692"/>
    </source>
</evidence>
<dbReference type="GeneID" id="54360985"/>
<feature type="transmembrane region" description="Helical" evidence="7">
    <location>
        <begin position="109"/>
        <end position="132"/>
    </location>
</feature>
<organism evidence="10">
    <name type="scientific">Dissoconium aciculare CBS 342.82</name>
    <dbReference type="NCBI Taxonomy" id="1314786"/>
    <lineage>
        <taxon>Eukaryota</taxon>
        <taxon>Fungi</taxon>
        <taxon>Dikarya</taxon>
        <taxon>Ascomycota</taxon>
        <taxon>Pezizomycotina</taxon>
        <taxon>Dothideomycetes</taxon>
        <taxon>Dothideomycetidae</taxon>
        <taxon>Mycosphaerellales</taxon>
        <taxon>Dissoconiaceae</taxon>
        <taxon>Dissoconium</taxon>
    </lineage>
</organism>
<sequence length="394" mass="44448">MPGNLVHVSPEDVAKWPPPNYDHPQTRDWMPIFVGIWYGFATFMSGVRLWLRAYKKQAGGLGLDDLLLFVAWIGSTAVAVTAILSTEVYMVNRHMWDIPPGTYESIAKVVWGAEMAFLITSCSIKVSVLLFYRRLVNGLCARYWVWALVATIIFTVAYTAAFILALFFNCTPTEAYWRSFNPTYTEPYHCANTTIINILAGVFAATSDLCAVLLPMIITWNFTMSRKQKIALNCIYCLGFLVVAASGARTYHLWEVGHESDVTTYIYNSYVWAILELNLAIICASAPALRSLLRDHLDTPMKRYRNAEYRPAETRSYSNTSKQVLVDRRTDRLPSDFSGYQDSSLRHGSQSEVEDGSYRSMENCHLVRTPSYPDGEAYGMQTMGSPGRGRRGSD</sequence>
<dbReference type="PANTHER" id="PTHR33048">
    <property type="entry name" value="PTH11-LIKE INTEGRAL MEMBRANE PROTEIN (AFU_ORTHOLOGUE AFUA_5G11245)"/>
    <property type="match status" value="1"/>
</dbReference>
<reference evidence="10" key="3">
    <citation type="submission" date="2025-08" db="UniProtKB">
        <authorList>
            <consortium name="RefSeq"/>
        </authorList>
    </citation>
    <scope>IDENTIFICATION</scope>
    <source>
        <strain evidence="10">CBS 342.82</strain>
    </source>
</reference>
<dbReference type="AlphaFoldDB" id="A0A6J3M212"/>
<dbReference type="OrthoDB" id="5429740at2759"/>
<feature type="compositionally biased region" description="Polar residues" evidence="6">
    <location>
        <begin position="338"/>
        <end position="351"/>
    </location>
</feature>
<gene>
    <name evidence="10" type="ORF">K489DRAFT_370840</name>
</gene>
<protein>
    <recommendedName>
        <fullName evidence="8">Rhodopsin domain-containing protein</fullName>
    </recommendedName>
</protein>
<feature type="domain" description="Rhodopsin" evidence="8">
    <location>
        <begin position="47"/>
        <end position="294"/>
    </location>
</feature>
<reference evidence="10" key="1">
    <citation type="submission" date="2020-01" db="EMBL/GenBank/DDBJ databases">
        <authorList>
            <consortium name="DOE Joint Genome Institute"/>
            <person name="Haridas S."/>
            <person name="Albert R."/>
            <person name="Binder M."/>
            <person name="Bloem J."/>
            <person name="Labutti K."/>
            <person name="Salamov A."/>
            <person name="Andreopoulos B."/>
            <person name="Baker S.E."/>
            <person name="Barry K."/>
            <person name="Bills G."/>
            <person name="Bluhm B.H."/>
            <person name="Cannon C."/>
            <person name="Castanera R."/>
            <person name="Culley D.E."/>
            <person name="Daum C."/>
            <person name="Ezra D."/>
            <person name="Gonzalez J.B."/>
            <person name="Henrissat B."/>
            <person name="Kuo A."/>
            <person name="Liang C."/>
            <person name="Lipzen A."/>
            <person name="Lutzoni F."/>
            <person name="Magnuson J."/>
            <person name="Mondo S."/>
            <person name="Nolan M."/>
            <person name="Ohm R."/>
            <person name="Pangilinan J."/>
            <person name="Park H.-J."/>
            <person name="Ramirez L."/>
            <person name="Alfaro M."/>
            <person name="Sun H."/>
            <person name="Tritt A."/>
            <person name="Yoshinaga Y."/>
            <person name="Zwiers L.-H."/>
            <person name="Turgeon B.G."/>
            <person name="Goodwin S.B."/>
            <person name="Spatafora J.W."/>
            <person name="Crous P.W."/>
            <person name="Grigoriev I.V."/>
        </authorList>
    </citation>
    <scope>NUCLEOTIDE SEQUENCE</scope>
    <source>
        <strain evidence="10">CBS 342.82</strain>
    </source>
</reference>
<feature type="transmembrane region" description="Helical" evidence="7">
    <location>
        <begin position="144"/>
        <end position="168"/>
    </location>
</feature>
<dbReference type="InterPro" id="IPR049326">
    <property type="entry name" value="Rhodopsin_dom_fungi"/>
</dbReference>
<evidence type="ECO:0000256" key="1">
    <source>
        <dbReference type="ARBA" id="ARBA00004141"/>
    </source>
</evidence>
<keyword evidence="3 7" id="KW-1133">Transmembrane helix</keyword>
<evidence type="ECO:0000256" key="3">
    <source>
        <dbReference type="ARBA" id="ARBA00022989"/>
    </source>
</evidence>
<feature type="region of interest" description="Disordered" evidence="6">
    <location>
        <begin position="333"/>
        <end position="394"/>
    </location>
</feature>
<reference evidence="10" key="2">
    <citation type="submission" date="2020-04" db="EMBL/GenBank/DDBJ databases">
        <authorList>
            <consortium name="NCBI Genome Project"/>
        </authorList>
    </citation>
    <scope>NUCLEOTIDE SEQUENCE</scope>
    <source>
        <strain evidence="10">CBS 342.82</strain>
    </source>
</reference>
<feature type="transmembrane region" description="Helical" evidence="7">
    <location>
        <begin position="63"/>
        <end position="89"/>
    </location>
</feature>
<evidence type="ECO:0000313" key="9">
    <source>
        <dbReference type="Proteomes" id="UP000504637"/>
    </source>
</evidence>
<feature type="transmembrane region" description="Helical" evidence="7">
    <location>
        <begin position="195"/>
        <end position="218"/>
    </location>
</feature>